<accession>A0ABV7HFZ1</accession>
<evidence type="ECO:0000313" key="2">
    <source>
        <dbReference type="EMBL" id="MFC3152805.1"/>
    </source>
</evidence>
<proteinExistence type="predicted"/>
<organism evidence="2 3">
    <name type="scientific">Litoribrevibacter euphylliae</name>
    <dbReference type="NCBI Taxonomy" id="1834034"/>
    <lineage>
        <taxon>Bacteria</taxon>
        <taxon>Pseudomonadati</taxon>
        <taxon>Pseudomonadota</taxon>
        <taxon>Gammaproteobacteria</taxon>
        <taxon>Oceanospirillales</taxon>
        <taxon>Oceanospirillaceae</taxon>
        <taxon>Litoribrevibacter</taxon>
    </lineage>
</organism>
<evidence type="ECO:0008006" key="4">
    <source>
        <dbReference type="Google" id="ProtNLM"/>
    </source>
</evidence>
<evidence type="ECO:0000256" key="1">
    <source>
        <dbReference type="SAM" id="SignalP"/>
    </source>
</evidence>
<keyword evidence="3" id="KW-1185">Reference proteome</keyword>
<dbReference type="RefSeq" id="WP_386722729.1">
    <property type="nucleotide sequence ID" value="NZ_JBHRSZ010000007.1"/>
</dbReference>
<reference evidence="3" key="1">
    <citation type="journal article" date="2019" name="Int. J. Syst. Evol. Microbiol.">
        <title>The Global Catalogue of Microorganisms (GCM) 10K type strain sequencing project: providing services to taxonomists for standard genome sequencing and annotation.</title>
        <authorList>
            <consortium name="The Broad Institute Genomics Platform"/>
            <consortium name="The Broad Institute Genome Sequencing Center for Infectious Disease"/>
            <person name="Wu L."/>
            <person name="Ma J."/>
        </authorList>
    </citation>
    <scope>NUCLEOTIDE SEQUENCE [LARGE SCALE GENOMIC DNA]</scope>
    <source>
        <strain evidence="3">KCTC 52438</strain>
    </source>
</reference>
<feature type="chain" id="PRO_5045297542" description="DUF2059 domain-containing protein" evidence="1">
    <location>
        <begin position="25"/>
        <end position="192"/>
    </location>
</feature>
<dbReference type="Proteomes" id="UP001595476">
    <property type="component" value="Unassembled WGS sequence"/>
</dbReference>
<dbReference type="EMBL" id="JBHRSZ010000007">
    <property type="protein sequence ID" value="MFC3152805.1"/>
    <property type="molecule type" value="Genomic_DNA"/>
</dbReference>
<keyword evidence="1" id="KW-0732">Signal</keyword>
<sequence length="192" mass="21402">MNTLLRLGAVVFAFCTVWSSSVLADTLTGTLVSQWIKSQPAVEAFGDKHESTLSPYDANIEKQGSLSDAFKQGVVALKKTGLYGEFEDVIEGYGFDSPEQWSQVGSQIMMAYMALEMKKQGPQMQQMMEQMQAMMNNDQIPAEQKQMMMNAMKQSKNMYESSKDVPQADIDAITPYLPQLQNLGEDSEPAMQ</sequence>
<feature type="signal peptide" evidence="1">
    <location>
        <begin position="1"/>
        <end position="24"/>
    </location>
</feature>
<comment type="caution">
    <text evidence="2">The sequence shown here is derived from an EMBL/GenBank/DDBJ whole genome shotgun (WGS) entry which is preliminary data.</text>
</comment>
<protein>
    <recommendedName>
        <fullName evidence="4">DUF2059 domain-containing protein</fullName>
    </recommendedName>
</protein>
<gene>
    <name evidence="2" type="ORF">ACFOEK_17335</name>
</gene>
<name>A0ABV7HFZ1_9GAMM</name>
<evidence type="ECO:0000313" key="3">
    <source>
        <dbReference type="Proteomes" id="UP001595476"/>
    </source>
</evidence>